<comment type="similarity">
    <text evidence="3">Belongs to the PIGG/PIGN/PIGO family. PIGO subfamily.</text>
</comment>
<evidence type="ECO:0000256" key="2">
    <source>
        <dbReference type="ARBA" id="ARBA00004687"/>
    </source>
</evidence>
<dbReference type="UniPathway" id="UPA00196"/>
<accession>A0A438IBM9</accession>
<evidence type="ECO:0000256" key="3">
    <source>
        <dbReference type="ARBA" id="ARBA00008695"/>
    </source>
</evidence>
<keyword evidence="9 11" id="KW-0472">Membrane</keyword>
<keyword evidence="6 11" id="KW-0812">Transmembrane</keyword>
<keyword evidence="5 12" id="KW-0808">Transferase</keyword>
<dbReference type="GO" id="GO:0005789">
    <property type="term" value="C:endoplasmic reticulum membrane"/>
    <property type="evidence" value="ECO:0007669"/>
    <property type="project" value="UniProtKB-SubCell"/>
</dbReference>
<evidence type="ECO:0000313" key="12">
    <source>
        <dbReference type="EMBL" id="RVW94105.1"/>
    </source>
</evidence>
<dbReference type="EMBL" id="QGNW01000124">
    <property type="protein sequence ID" value="RVW94105.1"/>
    <property type="molecule type" value="Genomic_DNA"/>
</dbReference>
<dbReference type="AlphaFoldDB" id="A0A438IBM9"/>
<evidence type="ECO:0000256" key="9">
    <source>
        <dbReference type="ARBA" id="ARBA00023136"/>
    </source>
</evidence>
<proteinExistence type="inferred from homology"/>
<organism evidence="12 13">
    <name type="scientific">Vitis vinifera</name>
    <name type="common">Grape</name>
    <dbReference type="NCBI Taxonomy" id="29760"/>
    <lineage>
        <taxon>Eukaryota</taxon>
        <taxon>Viridiplantae</taxon>
        <taxon>Streptophyta</taxon>
        <taxon>Embryophyta</taxon>
        <taxon>Tracheophyta</taxon>
        <taxon>Spermatophyta</taxon>
        <taxon>Magnoliopsida</taxon>
        <taxon>eudicotyledons</taxon>
        <taxon>Gunneridae</taxon>
        <taxon>Pentapetalae</taxon>
        <taxon>rosids</taxon>
        <taxon>Vitales</taxon>
        <taxon>Vitaceae</taxon>
        <taxon>Viteae</taxon>
        <taxon>Vitis</taxon>
    </lineage>
</organism>
<keyword evidence="4" id="KW-0337">GPI-anchor biosynthesis</keyword>
<dbReference type="PANTHER" id="PTHR23071:SF1">
    <property type="entry name" value="GPI ETHANOLAMINE PHOSPHATE TRANSFERASE 3"/>
    <property type="match status" value="1"/>
</dbReference>
<comment type="subcellular location">
    <subcellularLocation>
        <location evidence="1">Endoplasmic reticulum membrane</location>
        <topology evidence="1">Multi-pass membrane protein</topology>
    </subcellularLocation>
</comment>
<comment type="caution">
    <text evidence="12">The sequence shown here is derived from an EMBL/GenBank/DDBJ whole genome shotgun (WGS) entry which is preliminary data.</text>
</comment>
<dbReference type="SUPFAM" id="SSF53649">
    <property type="entry name" value="Alkaline phosphatase-like"/>
    <property type="match status" value="1"/>
</dbReference>
<keyword evidence="10" id="KW-0325">Glycoprotein</keyword>
<protein>
    <submittedName>
        <fullName evidence="12">GPI ethanolamine phosphate transferase 3</fullName>
    </submittedName>
</protein>
<evidence type="ECO:0000256" key="5">
    <source>
        <dbReference type="ARBA" id="ARBA00022679"/>
    </source>
</evidence>
<dbReference type="Proteomes" id="UP000288805">
    <property type="component" value="Unassembled WGS sequence"/>
</dbReference>
<dbReference type="Gene3D" id="3.40.720.10">
    <property type="entry name" value="Alkaline Phosphatase, subunit A"/>
    <property type="match status" value="1"/>
</dbReference>
<dbReference type="GO" id="GO:0051377">
    <property type="term" value="F:mannose-ethanolamine phosphotransferase activity"/>
    <property type="evidence" value="ECO:0007669"/>
    <property type="project" value="InterPro"/>
</dbReference>
<evidence type="ECO:0000256" key="4">
    <source>
        <dbReference type="ARBA" id="ARBA00022502"/>
    </source>
</evidence>
<evidence type="ECO:0000256" key="7">
    <source>
        <dbReference type="ARBA" id="ARBA00022824"/>
    </source>
</evidence>
<evidence type="ECO:0000256" key="10">
    <source>
        <dbReference type="ARBA" id="ARBA00023180"/>
    </source>
</evidence>
<dbReference type="GO" id="GO:0006506">
    <property type="term" value="P:GPI anchor biosynthetic process"/>
    <property type="evidence" value="ECO:0007669"/>
    <property type="project" value="UniProtKB-UniPathway"/>
</dbReference>
<evidence type="ECO:0000256" key="8">
    <source>
        <dbReference type="ARBA" id="ARBA00022989"/>
    </source>
</evidence>
<gene>
    <name evidence="12" type="primary">PIGO</name>
    <name evidence="12" type="ORF">CK203_038268</name>
</gene>
<reference evidence="12 13" key="1">
    <citation type="journal article" date="2018" name="PLoS Genet.">
        <title>Population sequencing reveals clonal diversity and ancestral inbreeding in the grapevine cultivar Chardonnay.</title>
        <authorList>
            <person name="Roach M.J."/>
            <person name="Johnson D.L."/>
            <person name="Bohlmann J."/>
            <person name="van Vuuren H.J."/>
            <person name="Jones S.J."/>
            <person name="Pretorius I.S."/>
            <person name="Schmidt S.A."/>
            <person name="Borneman A.R."/>
        </authorList>
    </citation>
    <scope>NUCLEOTIDE SEQUENCE [LARGE SCALE GENOMIC DNA]</scope>
    <source>
        <strain evidence="13">cv. Chardonnay</strain>
        <tissue evidence="12">Leaf</tissue>
    </source>
</reference>
<dbReference type="InterPro" id="IPR037675">
    <property type="entry name" value="PIG-O_N"/>
</dbReference>
<feature type="transmembrane region" description="Helical" evidence="11">
    <location>
        <begin position="12"/>
        <end position="31"/>
    </location>
</feature>
<comment type="pathway">
    <text evidence="2">Glycolipid biosynthesis; glycosylphosphatidylinositol-anchor biosynthesis.</text>
</comment>
<dbReference type="InterPro" id="IPR039524">
    <property type="entry name" value="PIGO/GPI13"/>
</dbReference>
<sequence>MVALRNSLIWPFLMIMVLHGMAIFLFTRGFLLTRTELPHFSTCSDISDSPCISPSSYSSNLNQTHLHQLQCWTRPVVDRLVIIVLDALRFDFVAPSACFEEKKPWMDKLQVLQKLASTQGSSARIFKAISDPPTTSLQRLKRPYITHNPEGCVLSLDNNDTAGHFFLLCPVWFMKYVAQGGRLALGLPLMDVVQMSQTRCGWFALVSDFKINILCLKLFQGLTTGGLPTFIDVGNSFGAPAIVEDNLIYQLVQNGKRVVMMGDDTWLQLFPHHFEKSYPFPSFNVKDLHTVDNGCIDHLLPSLYQEDWDVLIAHFLGVDHAGHIFGVDSTPMIEKLEQYNGVLENIIEVLESQSGPGGLHENTFLLVMGDHGQTINGDHGGGTAEEVETSIFAMSLKTTPSSLPLELNTSCCELHLVLPLSSNEYTPKPPCSIFNSQNFCRSIPAGAENPSLSRLCYLYVTA</sequence>
<name>A0A438IBM9_VITVI</name>
<dbReference type="Pfam" id="PF01663">
    <property type="entry name" value="Phosphodiest"/>
    <property type="match status" value="1"/>
</dbReference>
<evidence type="ECO:0000313" key="13">
    <source>
        <dbReference type="Proteomes" id="UP000288805"/>
    </source>
</evidence>
<evidence type="ECO:0000256" key="1">
    <source>
        <dbReference type="ARBA" id="ARBA00004477"/>
    </source>
</evidence>
<dbReference type="CDD" id="cd16023">
    <property type="entry name" value="GPI_EPT_3"/>
    <property type="match status" value="1"/>
</dbReference>
<evidence type="ECO:0000256" key="11">
    <source>
        <dbReference type="SAM" id="Phobius"/>
    </source>
</evidence>
<keyword evidence="8 11" id="KW-1133">Transmembrane helix</keyword>
<dbReference type="PANTHER" id="PTHR23071">
    <property type="entry name" value="PHOSPHATIDYLINOSITOL GLYCAN"/>
    <property type="match status" value="1"/>
</dbReference>
<keyword evidence="7" id="KW-0256">Endoplasmic reticulum</keyword>
<dbReference type="InterPro" id="IPR002591">
    <property type="entry name" value="Phosphodiest/P_Trfase"/>
</dbReference>
<dbReference type="InterPro" id="IPR017850">
    <property type="entry name" value="Alkaline_phosphatase_core_sf"/>
</dbReference>
<evidence type="ECO:0000256" key="6">
    <source>
        <dbReference type="ARBA" id="ARBA00022692"/>
    </source>
</evidence>